<keyword evidence="2" id="KW-0732">Signal</keyword>
<protein>
    <submittedName>
        <fullName evidence="3">Uncharacterized protein</fullName>
    </submittedName>
</protein>
<name>A0ABX8EID6_9ACTN</name>
<evidence type="ECO:0000256" key="1">
    <source>
        <dbReference type="SAM" id="MobiDB-lite"/>
    </source>
</evidence>
<accession>A0ABX8EID6</accession>
<keyword evidence="4" id="KW-1185">Reference proteome</keyword>
<evidence type="ECO:0000313" key="4">
    <source>
        <dbReference type="Proteomes" id="UP000679307"/>
    </source>
</evidence>
<sequence length="163" mass="16771">MRLPSSRTRRAVSALGLLVVLGTTASGCSGGADQEPAESPVTSASSPQGEVPTEVEPDGLPVDFPRDEVSVVDGEIVSVQEPTAKSGAYNVLVYAGGTPRLTVVEQAVGLLEDVGWSLETTIEGNPPAPQVLTKSDGVAQRVIITNSAPGDESAIGYTVQVRD</sequence>
<feature type="signal peptide" evidence="2">
    <location>
        <begin position="1"/>
        <end position="25"/>
    </location>
</feature>
<dbReference type="Proteomes" id="UP000679307">
    <property type="component" value="Chromosome"/>
</dbReference>
<evidence type="ECO:0000256" key="2">
    <source>
        <dbReference type="SAM" id="SignalP"/>
    </source>
</evidence>
<feature type="region of interest" description="Disordered" evidence="1">
    <location>
        <begin position="26"/>
        <end position="62"/>
    </location>
</feature>
<proteinExistence type="predicted"/>
<evidence type="ECO:0000313" key="3">
    <source>
        <dbReference type="EMBL" id="QVT78438.1"/>
    </source>
</evidence>
<organism evidence="3 4">
    <name type="scientific">Nocardioides aquaticus</name>
    <dbReference type="NCBI Taxonomy" id="160826"/>
    <lineage>
        <taxon>Bacteria</taxon>
        <taxon>Bacillati</taxon>
        <taxon>Actinomycetota</taxon>
        <taxon>Actinomycetes</taxon>
        <taxon>Propionibacteriales</taxon>
        <taxon>Nocardioidaceae</taxon>
        <taxon>Nocardioides</taxon>
    </lineage>
</organism>
<reference evidence="3 4" key="1">
    <citation type="submission" date="2021-05" db="EMBL/GenBank/DDBJ databases">
        <title>Complete genome of Nocardioides aquaticus KCTC 9944T isolated from meromictic and hypersaline Ekho Lake, Antarctica.</title>
        <authorList>
            <person name="Hwang K."/>
            <person name="Kim K.M."/>
            <person name="Choe H."/>
        </authorList>
    </citation>
    <scope>NUCLEOTIDE SEQUENCE [LARGE SCALE GENOMIC DNA]</scope>
    <source>
        <strain evidence="3 4">KCTC 9944</strain>
    </source>
</reference>
<feature type="chain" id="PRO_5045502217" evidence="2">
    <location>
        <begin position="26"/>
        <end position="163"/>
    </location>
</feature>
<gene>
    <name evidence="3" type="ORF">ENKNEFLB_00815</name>
</gene>
<dbReference type="PROSITE" id="PS51257">
    <property type="entry name" value="PROKAR_LIPOPROTEIN"/>
    <property type="match status" value="1"/>
</dbReference>
<dbReference type="RefSeq" id="WP_214058021.1">
    <property type="nucleotide sequence ID" value="NZ_BAAAHS010000002.1"/>
</dbReference>
<dbReference type="EMBL" id="CP075371">
    <property type="protein sequence ID" value="QVT78438.1"/>
    <property type="molecule type" value="Genomic_DNA"/>
</dbReference>